<comment type="function">
    <text evidence="1 11">Catalyzes the reversible adenylation of nicotinate mononucleotide (NaMN) to nicotinic acid adenine dinucleotide (NaAD).</text>
</comment>
<organism evidence="13 14">
    <name type="scientific">Desulfopila aestuarii DSM 18488</name>
    <dbReference type="NCBI Taxonomy" id="1121416"/>
    <lineage>
        <taxon>Bacteria</taxon>
        <taxon>Pseudomonadati</taxon>
        <taxon>Thermodesulfobacteriota</taxon>
        <taxon>Desulfobulbia</taxon>
        <taxon>Desulfobulbales</taxon>
        <taxon>Desulfocapsaceae</taxon>
        <taxon>Desulfopila</taxon>
    </lineage>
</organism>
<dbReference type="EC" id="2.7.7.18" evidence="11"/>
<evidence type="ECO:0000256" key="10">
    <source>
        <dbReference type="ARBA" id="ARBA00048721"/>
    </source>
</evidence>
<comment type="catalytic activity">
    <reaction evidence="10 11">
        <text>nicotinate beta-D-ribonucleotide + ATP + H(+) = deamido-NAD(+) + diphosphate</text>
        <dbReference type="Rhea" id="RHEA:22860"/>
        <dbReference type="ChEBI" id="CHEBI:15378"/>
        <dbReference type="ChEBI" id="CHEBI:30616"/>
        <dbReference type="ChEBI" id="CHEBI:33019"/>
        <dbReference type="ChEBI" id="CHEBI:57502"/>
        <dbReference type="ChEBI" id="CHEBI:58437"/>
        <dbReference type="EC" id="2.7.7.18"/>
    </reaction>
</comment>
<dbReference type="CDD" id="cd02165">
    <property type="entry name" value="NMNAT"/>
    <property type="match status" value="1"/>
</dbReference>
<dbReference type="NCBIfam" id="TIGR00125">
    <property type="entry name" value="cyt_tran_rel"/>
    <property type="match status" value="1"/>
</dbReference>
<keyword evidence="9 11" id="KW-0520">NAD</keyword>
<comment type="pathway">
    <text evidence="2 11">Cofactor biosynthesis; NAD(+) biosynthesis; deamido-NAD(+) from nicotinate D-ribonucleotide: step 1/1.</text>
</comment>
<dbReference type="OrthoDB" id="5295945at2"/>
<keyword evidence="7 11" id="KW-0547">Nucleotide-binding</keyword>
<dbReference type="RefSeq" id="WP_073613007.1">
    <property type="nucleotide sequence ID" value="NZ_FRFE01000006.1"/>
</dbReference>
<dbReference type="GO" id="GO:0005524">
    <property type="term" value="F:ATP binding"/>
    <property type="evidence" value="ECO:0007669"/>
    <property type="project" value="UniProtKB-KW"/>
</dbReference>
<dbReference type="InterPro" id="IPR004821">
    <property type="entry name" value="Cyt_trans-like"/>
</dbReference>
<dbReference type="SUPFAM" id="SSF52374">
    <property type="entry name" value="Nucleotidylyl transferase"/>
    <property type="match status" value="1"/>
</dbReference>
<keyword evidence="8 11" id="KW-0067">ATP-binding</keyword>
<evidence type="ECO:0000256" key="8">
    <source>
        <dbReference type="ARBA" id="ARBA00022840"/>
    </source>
</evidence>
<gene>
    <name evidence="11" type="primary">nadD</name>
    <name evidence="13" type="ORF">SAMN02745220_01695</name>
</gene>
<evidence type="ECO:0000256" key="5">
    <source>
        <dbReference type="ARBA" id="ARBA00022679"/>
    </source>
</evidence>
<evidence type="ECO:0000256" key="6">
    <source>
        <dbReference type="ARBA" id="ARBA00022695"/>
    </source>
</evidence>
<keyword evidence="5 11" id="KW-0808">Transferase</keyword>
<dbReference type="Pfam" id="PF01467">
    <property type="entry name" value="CTP_transf_like"/>
    <property type="match status" value="1"/>
</dbReference>
<proteinExistence type="inferred from homology"/>
<evidence type="ECO:0000256" key="2">
    <source>
        <dbReference type="ARBA" id="ARBA00005019"/>
    </source>
</evidence>
<dbReference type="InterPro" id="IPR014729">
    <property type="entry name" value="Rossmann-like_a/b/a_fold"/>
</dbReference>
<evidence type="ECO:0000259" key="12">
    <source>
        <dbReference type="Pfam" id="PF01467"/>
    </source>
</evidence>
<dbReference type="PANTHER" id="PTHR39321">
    <property type="entry name" value="NICOTINATE-NUCLEOTIDE ADENYLYLTRANSFERASE-RELATED"/>
    <property type="match status" value="1"/>
</dbReference>
<evidence type="ECO:0000256" key="1">
    <source>
        <dbReference type="ARBA" id="ARBA00002324"/>
    </source>
</evidence>
<dbReference type="NCBIfam" id="TIGR00482">
    <property type="entry name" value="nicotinate (nicotinamide) nucleotide adenylyltransferase"/>
    <property type="match status" value="1"/>
</dbReference>
<evidence type="ECO:0000256" key="9">
    <source>
        <dbReference type="ARBA" id="ARBA00023027"/>
    </source>
</evidence>
<dbReference type="STRING" id="1121416.SAMN02745220_01695"/>
<evidence type="ECO:0000313" key="13">
    <source>
        <dbReference type="EMBL" id="SHO46920.1"/>
    </source>
</evidence>
<evidence type="ECO:0000256" key="11">
    <source>
        <dbReference type="HAMAP-Rule" id="MF_00244"/>
    </source>
</evidence>
<accession>A0A1M7Y402</accession>
<evidence type="ECO:0000256" key="3">
    <source>
        <dbReference type="ARBA" id="ARBA00009014"/>
    </source>
</evidence>
<keyword evidence="6 11" id="KW-0548">Nucleotidyltransferase</keyword>
<dbReference type="PANTHER" id="PTHR39321:SF3">
    <property type="entry name" value="PHOSPHOPANTETHEINE ADENYLYLTRANSFERASE"/>
    <property type="match status" value="1"/>
</dbReference>
<comment type="similarity">
    <text evidence="3 11">Belongs to the NadD family.</text>
</comment>
<dbReference type="UniPathway" id="UPA00253">
    <property type="reaction ID" value="UER00332"/>
</dbReference>
<dbReference type="Proteomes" id="UP000184603">
    <property type="component" value="Unassembled WGS sequence"/>
</dbReference>
<reference evidence="13 14" key="1">
    <citation type="submission" date="2016-12" db="EMBL/GenBank/DDBJ databases">
        <authorList>
            <person name="Song W.-J."/>
            <person name="Kurnit D.M."/>
        </authorList>
    </citation>
    <scope>NUCLEOTIDE SEQUENCE [LARGE SCALE GENOMIC DNA]</scope>
    <source>
        <strain evidence="13 14">DSM 18488</strain>
    </source>
</reference>
<evidence type="ECO:0000313" key="14">
    <source>
        <dbReference type="Proteomes" id="UP000184603"/>
    </source>
</evidence>
<evidence type="ECO:0000256" key="7">
    <source>
        <dbReference type="ARBA" id="ARBA00022741"/>
    </source>
</evidence>
<dbReference type="HAMAP" id="MF_00244">
    <property type="entry name" value="NaMN_adenylyltr"/>
    <property type="match status" value="1"/>
</dbReference>
<dbReference type="InterPro" id="IPR005248">
    <property type="entry name" value="NadD/NMNAT"/>
</dbReference>
<name>A0A1M7Y402_9BACT</name>
<protein>
    <recommendedName>
        <fullName evidence="11">Probable nicotinate-nucleotide adenylyltransferase</fullName>
        <ecNumber evidence="11">2.7.7.18</ecNumber>
    </recommendedName>
    <alternativeName>
        <fullName evidence="11">Deamido-NAD(+) diphosphorylase</fullName>
    </alternativeName>
    <alternativeName>
        <fullName evidence="11">Deamido-NAD(+) pyrophosphorylase</fullName>
    </alternativeName>
    <alternativeName>
        <fullName evidence="11">Nicotinate mononucleotide adenylyltransferase</fullName>
        <shortName evidence="11">NaMN adenylyltransferase</shortName>
    </alternativeName>
</protein>
<dbReference type="GO" id="GO:0009435">
    <property type="term" value="P:NAD+ biosynthetic process"/>
    <property type="evidence" value="ECO:0007669"/>
    <property type="project" value="UniProtKB-UniRule"/>
</dbReference>
<dbReference type="AlphaFoldDB" id="A0A1M7Y402"/>
<keyword evidence="4 11" id="KW-0662">Pyridine nucleotide biosynthesis</keyword>
<dbReference type="EMBL" id="FRFE01000006">
    <property type="protein sequence ID" value="SHO46920.1"/>
    <property type="molecule type" value="Genomic_DNA"/>
</dbReference>
<feature type="domain" description="Cytidyltransferase-like" evidence="12">
    <location>
        <begin position="6"/>
        <end position="185"/>
    </location>
</feature>
<dbReference type="Gene3D" id="3.40.50.620">
    <property type="entry name" value="HUPs"/>
    <property type="match status" value="1"/>
</dbReference>
<sequence length="216" mass="24521">MMRIGLLGGTFDPVHDGHLQLALAAKNELSLDNVLLIPAASPPHKCNREVTSFHHRREMLLLALVGTRGLTPCFIEGELPTPSYTIDTIRILQKQDDTPVEYFFIIGVDAFADLLTWKEYEELLRRVRLIVARRKGFSALDKLDEIAVTLDYEQLPDLWRSRSGFKDILFLRSQPRQISSSLVRRLLTSGVACVPGVRQEVVDYAMHHHLYIAESS</sequence>
<evidence type="ECO:0000256" key="4">
    <source>
        <dbReference type="ARBA" id="ARBA00022642"/>
    </source>
</evidence>
<keyword evidence="14" id="KW-1185">Reference proteome</keyword>
<dbReference type="GO" id="GO:0004515">
    <property type="term" value="F:nicotinate-nucleotide adenylyltransferase activity"/>
    <property type="evidence" value="ECO:0007669"/>
    <property type="project" value="UniProtKB-UniRule"/>
</dbReference>